<sequence>MRRDIQRAFTVVVAAVLILFAAHTSALAAQDQPLTPALAASKVKIIDIRTEKEWKDTGILQGSYTITYFDDNGNVNPNFFAQIDKVVKKNETFGIICRSGNRTGKVIGLLKEKGYVNAFDVLGGLKEGKNNGLVYVPYK</sequence>
<keyword evidence="3" id="KW-0808">Transferase</keyword>
<dbReference type="RefSeq" id="WP_132873848.1">
    <property type="nucleotide sequence ID" value="NZ_JAJUHT010000001.1"/>
</dbReference>
<organism evidence="3 4">
    <name type="scientific">Seleniivibrio woodruffii</name>
    <dbReference type="NCBI Taxonomy" id="1078050"/>
    <lineage>
        <taxon>Bacteria</taxon>
        <taxon>Pseudomonadati</taxon>
        <taxon>Deferribacterota</taxon>
        <taxon>Deferribacteres</taxon>
        <taxon>Deferribacterales</taxon>
        <taxon>Geovibrionaceae</taxon>
        <taxon>Seleniivibrio</taxon>
    </lineage>
</organism>
<accession>A0A4R1K9D9</accession>
<dbReference type="SMART" id="SM00450">
    <property type="entry name" value="RHOD"/>
    <property type="match status" value="1"/>
</dbReference>
<dbReference type="PANTHER" id="PTHR45431:SF3">
    <property type="entry name" value="RHODANESE-LIKE DOMAIN-CONTAINING PROTEIN 15, CHLOROPLASTIC"/>
    <property type="match status" value="1"/>
</dbReference>
<dbReference type="EMBL" id="SMGG01000004">
    <property type="protein sequence ID" value="TCK60992.1"/>
    <property type="molecule type" value="Genomic_DNA"/>
</dbReference>
<name>A0A4R1K9D9_9BACT</name>
<dbReference type="InterPro" id="IPR036873">
    <property type="entry name" value="Rhodanese-like_dom_sf"/>
</dbReference>
<dbReference type="Gene3D" id="3.40.250.10">
    <property type="entry name" value="Rhodanese-like domain"/>
    <property type="match status" value="1"/>
</dbReference>
<reference evidence="3 4" key="1">
    <citation type="submission" date="2019-03" db="EMBL/GenBank/DDBJ databases">
        <title>Genomic Encyclopedia of Type Strains, Phase IV (KMG-IV): sequencing the most valuable type-strain genomes for metagenomic binning, comparative biology and taxonomic classification.</title>
        <authorList>
            <person name="Goeker M."/>
        </authorList>
    </citation>
    <scope>NUCLEOTIDE SEQUENCE [LARGE SCALE GENOMIC DNA]</scope>
    <source>
        <strain evidence="3 4">DSM 24984</strain>
    </source>
</reference>
<dbReference type="InterPro" id="IPR052367">
    <property type="entry name" value="Thiosulfate_ST/Rhodanese-like"/>
</dbReference>
<dbReference type="PANTHER" id="PTHR45431">
    <property type="entry name" value="RHODANESE-LIKE DOMAIN-CONTAINING PROTEIN 15, CHLOROPLASTIC"/>
    <property type="match status" value="1"/>
</dbReference>
<feature type="chain" id="PRO_5020554441" evidence="1">
    <location>
        <begin position="29"/>
        <end position="139"/>
    </location>
</feature>
<dbReference type="AlphaFoldDB" id="A0A4R1K9D9"/>
<evidence type="ECO:0000259" key="2">
    <source>
        <dbReference type="PROSITE" id="PS50206"/>
    </source>
</evidence>
<feature type="signal peptide" evidence="1">
    <location>
        <begin position="1"/>
        <end position="28"/>
    </location>
</feature>
<gene>
    <name evidence="3" type="ORF">C8D98_1874</name>
</gene>
<dbReference type="GO" id="GO:0016740">
    <property type="term" value="F:transferase activity"/>
    <property type="evidence" value="ECO:0007669"/>
    <property type="project" value="UniProtKB-KW"/>
</dbReference>
<evidence type="ECO:0000256" key="1">
    <source>
        <dbReference type="SAM" id="SignalP"/>
    </source>
</evidence>
<keyword evidence="4" id="KW-1185">Reference proteome</keyword>
<dbReference type="SUPFAM" id="SSF52821">
    <property type="entry name" value="Rhodanese/Cell cycle control phosphatase"/>
    <property type="match status" value="1"/>
</dbReference>
<dbReference type="Pfam" id="PF00581">
    <property type="entry name" value="Rhodanese"/>
    <property type="match status" value="1"/>
</dbReference>
<feature type="domain" description="Rhodanese" evidence="2">
    <location>
        <begin position="39"/>
        <end position="137"/>
    </location>
</feature>
<comment type="caution">
    <text evidence="3">The sequence shown here is derived from an EMBL/GenBank/DDBJ whole genome shotgun (WGS) entry which is preliminary data.</text>
</comment>
<dbReference type="Proteomes" id="UP000294614">
    <property type="component" value="Unassembled WGS sequence"/>
</dbReference>
<protein>
    <submittedName>
        <fullName evidence="3">Rhodanese-related sulfurtransferase</fullName>
    </submittedName>
</protein>
<dbReference type="PROSITE" id="PS50206">
    <property type="entry name" value="RHODANESE_3"/>
    <property type="match status" value="1"/>
</dbReference>
<dbReference type="InterPro" id="IPR001763">
    <property type="entry name" value="Rhodanese-like_dom"/>
</dbReference>
<evidence type="ECO:0000313" key="3">
    <source>
        <dbReference type="EMBL" id="TCK60992.1"/>
    </source>
</evidence>
<dbReference type="OrthoDB" id="5471138at2"/>
<proteinExistence type="predicted"/>
<evidence type="ECO:0000313" key="4">
    <source>
        <dbReference type="Proteomes" id="UP000294614"/>
    </source>
</evidence>
<keyword evidence="1" id="KW-0732">Signal</keyword>